<evidence type="ECO:0000256" key="3">
    <source>
        <dbReference type="ARBA" id="ARBA00022519"/>
    </source>
</evidence>
<keyword evidence="2" id="KW-1003">Cell membrane</keyword>
<keyword evidence="7" id="KW-0812">Transmembrane</keyword>
<evidence type="ECO:0000256" key="7">
    <source>
        <dbReference type="SAM" id="Phobius"/>
    </source>
</evidence>
<name>A0A7V2SYD4_LEUMU</name>
<dbReference type="Proteomes" id="UP000885750">
    <property type="component" value="Unassembled WGS sequence"/>
</dbReference>
<gene>
    <name evidence="8" type="ORF">ENJ51_02735</name>
</gene>
<sequence>MTIEAKVDSSNAASKQCGFPFTLSLLHPQFWLTWIALSIVFLVSIMPQTLRHYLGRSIGKLTYTKNKKRRNIVLSNIKIAFPELDKHAQQQLAKQHLQWYGCALIDYSLLLFASKQRLKKLVQIEGQEHIDQAIKNNQSIMILLAHSVMLEFAPIGLSFHYDCYGSYKSAKNPVMDWLIAKSRCRYVKFVVSREQGLRKLIRELVPKQLLIFLPDEDLGRDNAVFVPFFGLNKATLTTPARIAKLGKAVSFPCFSYYDQKTSTYKIIIAPAIEDYPRKNNHENALKLNQQLERLIKQNPAQYMWLMRLYRTRPNGENAVY</sequence>
<dbReference type="Pfam" id="PF03279">
    <property type="entry name" value="Lip_A_acyltrans"/>
    <property type="match status" value="1"/>
</dbReference>
<evidence type="ECO:0000256" key="6">
    <source>
        <dbReference type="ARBA" id="ARBA00023315"/>
    </source>
</evidence>
<dbReference type="PIRSF" id="PIRSF026649">
    <property type="entry name" value="MsbB"/>
    <property type="match status" value="1"/>
</dbReference>
<dbReference type="PANTHER" id="PTHR30606">
    <property type="entry name" value="LIPID A BIOSYNTHESIS LAUROYL ACYLTRANSFERASE"/>
    <property type="match status" value="1"/>
</dbReference>
<keyword evidence="7" id="KW-1133">Transmembrane helix</keyword>
<dbReference type="CDD" id="cd07984">
    <property type="entry name" value="LPLAT_LABLAT-like"/>
    <property type="match status" value="1"/>
</dbReference>
<evidence type="ECO:0000256" key="4">
    <source>
        <dbReference type="ARBA" id="ARBA00022679"/>
    </source>
</evidence>
<keyword evidence="3" id="KW-0997">Cell inner membrane</keyword>
<keyword evidence="5 7" id="KW-0472">Membrane</keyword>
<accession>A0A7V2SYD4</accession>
<organism evidence="8">
    <name type="scientific">Leucothrix mucor</name>
    <dbReference type="NCBI Taxonomy" id="45248"/>
    <lineage>
        <taxon>Bacteria</taxon>
        <taxon>Pseudomonadati</taxon>
        <taxon>Pseudomonadota</taxon>
        <taxon>Gammaproteobacteria</taxon>
        <taxon>Thiotrichales</taxon>
        <taxon>Thiotrichaceae</taxon>
        <taxon>Leucothrix</taxon>
    </lineage>
</organism>
<dbReference type="GO" id="GO:0005886">
    <property type="term" value="C:plasma membrane"/>
    <property type="evidence" value="ECO:0007669"/>
    <property type="project" value="UniProtKB-SubCell"/>
</dbReference>
<feature type="transmembrane region" description="Helical" evidence="7">
    <location>
        <begin position="30"/>
        <end position="50"/>
    </location>
</feature>
<comment type="subcellular location">
    <subcellularLocation>
        <location evidence="1">Cell inner membrane</location>
    </subcellularLocation>
</comment>
<evidence type="ECO:0000313" key="8">
    <source>
        <dbReference type="EMBL" id="HFC91710.1"/>
    </source>
</evidence>
<comment type="caution">
    <text evidence="8">The sequence shown here is derived from an EMBL/GenBank/DDBJ whole genome shotgun (WGS) entry which is preliminary data.</text>
</comment>
<protein>
    <submittedName>
        <fullName evidence="8">Lipid A biosynthesis acyltransferase</fullName>
    </submittedName>
</protein>
<keyword evidence="4" id="KW-0808">Transferase</keyword>
<proteinExistence type="predicted"/>
<dbReference type="GO" id="GO:0016746">
    <property type="term" value="F:acyltransferase activity"/>
    <property type="evidence" value="ECO:0007669"/>
    <property type="project" value="UniProtKB-KW"/>
</dbReference>
<dbReference type="EMBL" id="DRMS01000113">
    <property type="protein sequence ID" value="HFC91710.1"/>
    <property type="molecule type" value="Genomic_DNA"/>
</dbReference>
<evidence type="ECO:0000256" key="1">
    <source>
        <dbReference type="ARBA" id="ARBA00004533"/>
    </source>
</evidence>
<evidence type="ECO:0000256" key="2">
    <source>
        <dbReference type="ARBA" id="ARBA00022475"/>
    </source>
</evidence>
<dbReference type="AlphaFoldDB" id="A0A7V2SYD4"/>
<evidence type="ECO:0000256" key="5">
    <source>
        <dbReference type="ARBA" id="ARBA00023136"/>
    </source>
</evidence>
<reference evidence="8" key="1">
    <citation type="journal article" date="2020" name="mSystems">
        <title>Genome- and Community-Level Interaction Insights into Carbon Utilization and Element Cycling Functions of Hydrothermarchaeota in Hydrothermal Sediment.</title>
        <authorList>
            <person name="Zhou Z."/>
            <person name="Liu Y."/>
            <person name="Xu W."/>
            <person name="Pan J."/>
            <person name="Luo Z.H."/>
            <person name="Li M."/>
        </authorList>
    </citation>
    <scope>NUCLEOTIDE SEQUENCE [LARGE SCALE GENOMIC DNA]</scope>
    <source>
        <strain evidence="8">HyVt-493</strain>
    </source>
</reference>
<dbReference type="PANTHER" id="PTHR30606:SF4">
    <property type="entry name" value="LIPID A BIOSYNTHESIS MYRISTOYLTRANSFERASE"/>
    <property type="match status" value="1"/>
</dbReference>
<keyword evidence="6 8" id="KW-0012">Acyltransferase</keyword>
<dbReference type="InterPro" id="IPR004960">
    <property type="entry name" value="LipA_acyltrans"/>
</dbReference>
<dbReference type="GO" id="GO:0009247">
    <property type="term" value="P:glycolipid biosynthetic process"/>
    <property type="evidence" value="ECO:0007669"/>
    <property type="project" value="UniProtKB-ARBA"/>
</dbReference>